<dbReference type="Gene3D" id="3.40.30.10">
    <property type="entry name" value="Glutaredoxin"/>
    <property type="match status" value="2"/>
</dbReference>
<evidence type="ECO:0000313" key="2">
    <source>
        <dbReference type="EMBL" id="VAX10196.1"/>
    </source>
</evidence>
<dbReference type="InterPro" id="IPR012336">
    <property type="entry name" value="Thioredoxin-like_fold"/>
</dbReference>
<reference evidence="2" key="1">
    <citation type="submission" date="2018-06" db="EMBL/GenBank/DDBJ databases">
        <authorList>
            <person name="Zhirakovskaya E."/>
        </authorList>
    </citation>
    <scope>NUCLEOTIDE SEQUENCE</scope>
</reference>
<dbReference type="InterPro" id="IPR036249">
    <property type="entry name" value="Thioredoxin-like_sf"/>
</dbReference>
<gene>
    <name evidence="2" type="ORF">MNBD_GAMMA25-664</name>
</gene>
<dbReference type="Pfam" id="PF13098">
    <property type="entry name" value="Thioredoxin_2"/>
    <property type="match status" value="1"/>
</dbReference>
<dbReference type="InterPro" id="IPR013766">
    <property type="entry name" value="Thioredoxin_domain"/>
</dbReference>
<dbReference type="EMBL" id="UOFY01000046">
    <property type="protein sequence ID" value="VAX10196.1"/>
    <property type="molecule type" value="Genomic_DNA"/>
</dbReference>
<dbReference type="PROSITE" id="PS51352">
    <property type="entry name" value="THIOREDOXIN_2"/>
    <property type="match status" value="1"/>
</dbReference>
<feature type="domain" description="Thioredoxin" evidence="1">
    <location>
        <begin position="17"/>
        <end position="174"/>
    </location>
</feature>
<dbReference type="AlphaFoldDB" id="A0A3B1AVZ1"/>
<name>A0A3B1AVZ1_9ZZZZ</name>
<sequence>MPEFLTKIHLPGIFISLLLLLSGTSFAASQDDLLFDDQPLKDNLILPDWFKMSFLDLEEDLVDARDNKKQGLIIYFGQKRCPYCKAQLENNWGQKDILHYTQKNFDVIAINVRGQKSVTDFNGKSWTEKTYSVSQNTNFTPSLVFYDIQGREALRLRGYRPPYQFRAALEYVADGHYLKEPFNLYLARAEKAFSFGKDRLNEHDSFLPPPYMLDRSHIHADRPLLISYERPRCHACDILHGGPLSDSRIHTLLNKLDVVQLDMSIDTPLITPGGEKTSTKKWARHLNLDYAPTLIFFDVQGREIIRIDSVVWFYRLQNVLTYVNSRAYISQPNFQLWRQLTNDE</sequence>
<organism evidence="2">
    <name type="scientific">hydrothermal vent metagenome</name>
    <dbReference type="NCBI Taxonomy" id="652676"/>
    <lineage>
        <taxon>unclassified sequences</taxon>
        <taxon>metagenomes</taxon>
        <taxon>ecological metagenomes</taxon>
    </lineage>
</organism>
<evidence type="ECO:0000259" key="1">
    <source>
        <dbReference type="PROSITE" id="PS51352"/>
    </source>
</evidence>
<dbReference type="SUPFAM" id="SSF52833">
    <property type="entry name" value="Thioredoxin-like"/>
    <property type="match status" value="2"/>
</dbReference>
<proteinExistence type="predicted"/>
<accession>A0A3B1AVZ1</accession>
<protein>
    <submittedName>
        <fullName evidence="2">Thioredoxin SoxW</fullName>
    </submittedName>
</protein>